<dbReference type="PRINTS" id="PR00320">
    <property type="entry name" value="GPROTEINBRPT"/>
</dbReference>
<evidence type="ECO:0000313" key="7">
    <source>
        <dbReference type="Proteomes" id="UP000698800"/>
    </source>
</evidence>
<reference evidence="6" key="1">
    <citation type="submission" date="2021-03" db="EMBL/GenBank/DDBJ databases">
        <title>Comparative genomics and phylogenomic investigation of the class Geoglossomycetes provide insights into ecological specialization and systematics.</title>
        <authorList>
            <person name="Melie T."/>
            <person name="Pirro S."/>
            <person name="Miller A.N."/>
            <person name="Quandt A."/>
        </authorList>
    </citation>
    <scope>NUCLEOTIDE SEQUENCE</scope>
    <source>
        <strain evidence="6">GBOQ0MN5Z8</strain>
    </source>
</reference>
<feature type="domain" description="Nephrocystin 3-like N-terminal" evidence="5">
    <location>
        <begin position="186"/>
        <end position="346"/>
    </location>
</feature>
<dbReference type="PROSITE" id="PS50082">
    <property type="entry name" value="WD_REPEATS_2"/>
    <property type="match status" value="7"/>
</dbReference>
<keyword evidence="4" id="KW-0175">Coiled coil</keyword>
<dbReference type="Pfam" id="PF24883">
    <property type="entry name" value="NPHP3_N"/>
    <property type="match status" value="1"/>
</dbReference>
<feature type="repeat" description="WD" evidence="3">
    <location>
        <begin position="840"/>
        <end position="881"/>
    </location>
</feature>
<evidence type="ECO:0000313" key="6">
    <source>
        <dbReference type="EMBL" id="KAH0538628.1"/>
    </source>
</evidence>
<dbReference type="SMART" id="SM00320">
    <property type="entry name" value="WD40"/>
    <property type="match status" value="7"/>
</dbReference>
<feature type="repeat" description="WD" evidence="3">
    <location>
        <begin position="1008"/>
        <end position="1049"/>
    </location>
</feature>
<evidence type="ECO:0000256" key="4">
    <source>
        <dbReference type="SAM" id="Coils"/>
    </source>
</evidence>
<gene>
    <name evidence="6" type="ORF">FGG08_004765</name>
</gene>
<dbReference type="AlphaFoldDB" id="A0A9P8I6S3"/>
<keyword evidence="1 3" id="KW-0853">WD repeat</keyword>
<evidence type="ECO:0000256" key="3">
    <source>
        <dbReference type="PROSITE-ProRule" id="PRU00221"/>
    </source>
</evidence>
<dbReference type="InterPro" id="IPR036322">
    <property type="entry name" value="WD40_repeat_dom_sf"/>
</dbReference>
<dbReference type="Gene3D" id="2.130.10.10">
    <property type="entry name" value="YVTN repeat-like/Quinoprotein amine dehydrogenase"/>
    <property type="match status" value="3"/>
</dbReference>
<dbReference type="InterPro" id="IPR001680">
    <property type="entry name" value="WD40_rpt"/>
</dbReference>
<feature type="repeat" description="WD" evidence="3">
    <location>
        <begin position="798"/>
        <end position="839"/>
    </location>
</feature>
<dbReference type="Gene3D" id="3.40.50.300">
    <property type="entry name" value="P-loop containing nucleotide triphosphate hydrolases"/>
    <property type="match status" value="1"/>
</dbReference>
<keyword evidence="2" id="KW-0677">Repeat</keyword>
<dbReference type="Pfam" id="PF00400">
    <property type="entry name" value="WD40"/>
    <property type="match status" value="8"/>
</dbReference>
<comment type="caution">
    <text evidence="6">The sequence shown here is derived from an EMBL/GenBank/DDBJ whole genome shotgun (WGS) entry which is preliminary data.</text>
</comment>
<dbReference type="InterPro" id="IPR015943">
    <property type="entry name" value="WD40/YVTN_repeat-like_dom_sf"/>
</dbReference>
<dbReference type="PROSITE" id="PS50294">
    <property type="entry name" value="WD_REPEATS_REGION"/>
    <property type="match status" value="7"/>
</dbReference>
<dbReference type="CDD" id="cd00200">
    <property type="entry name" value="WD40"/>
    <property type="match status" value="1"/>
</dbReference>
<dbReference type="OrthoDB" id="674604at2759"/>
<proteinExistence type="predicted"/>
<dbReference type="InterPro" id="IPR020472">
    <property type="entry name" value="WD40_PAC1"/>
</dbReference>
<accession>A0A9P8I6S3</accession>
<dbReference type="Proteomes" id="UP000698800">
    <property type="component" value="Unassembled WGS sequence"/>
</dbReference>
<feature type="non-terminal residue" evidence="6">
    <location>
        <position position="1"/>
    </location>
</feature>
<feature type="repeat" description="WD" evidence="3">
    <location>
        <begin position="756"/>
        <end position="797"/>
    </location>
</feature>
<dbReference type="PROSITE" id="PS00678">
    <property type="entry name" value="WD_REPEATS_1"/>
    <property type="match status" value="1"/>
</dbReference>
<feature type="repeat" description="WD" evidence="3">
    <location>
        <begin position="924"/>
        <end position="965"/>
    </location>
</feature>
<name>A0A9P8I6S3_9PEZI</name>
<dbReference type="InterPro" id="IPR027417">
    <property type="entry name" value="P-loop_NTPase"/>
</dbReference>
<dbReference type="PANTHER" id="PTHR19848:SF8">
    <property type="entry name" value="F-BOX AND WD REPEAT DOMAIN CONTAINING 7"/>
    <property type="match status" value="1"/>
</dbReference>
<organism evidence="6 7">
    <name type="scientific">Glutinoglossum americanum</name>
    <dbReference type="NCBI Taxonomy" id="1670608"/>
    <lineage>
        <taxon>Eukaryota</taxon>
        <taxon>Fungi</taxon>
        <taxon>Dikarya</taxon>
        <taxon>Ascomycota</taxon>
        <taxon>Pezizomycotina</taxon>
        <taxon>Geoglossomycetes</taxon>
        <taxon>Geoglossales</taxon>
        <taxon>Geoglossaceae</taxon>
        <taxon>Glutinoglossum</taxon>
    </lineage>
</organism>
<feature type="coiled-coil region" evidence="4">
    <location>
        <begin position="32"/>
        <end position="59"/>
    </location>
</feature>
<dbReference type="SUPFAM" id="SSF50978">
    <property type="entry name" value="WD40 repeat-like"/>
    <property type="match status" value="1"/>
</dbReference>
<evidence type="ECO:0000259" key="5">
    <source>
        <dbReference type="Pfam" id="PF24883"/>
    </source>
</evidence>
<feature type="repeat" description="WD" evidence="3">
    <location>
        <begin position="882"/>
        <end position="923"/>
    </location>
</feature>
<feature type="repeat" description="WD" evidence="3">
    <location>
        <begin position="966"/>
        <end position="1007"/>
    </location>
</feature>
<dbReference type="InterPro" id="IPR019775">
    <property type="entry name" value="WD40_repeat_CS"/>
</dbReference>
<dbReference type="InterPro" id="IPR056884">
    <property type="entry name" value="NPHP3-like_N"/>
</dbReference>
<protein>
    <recommendedName>
        <fullName evidence="5">Nephrocystin 3-like N-terminal domain-containing protein</fullName>
    </recommendedName>
</protein>
<sequence length="1065" mass="117692">MAEGLALAASVIAVVELSAKVSSLCLKYYTDVKNARDDITRLSREADGLKDILKQVQSLLNGPNSAKLEASRALRNGVDDCFSQLVDLETKLEPGRRPRVMRRFGVRALKWPFKNTEVQGIVKDLGRCREMISLGLHVDQAALTLDIHQEVVLAKLRTAEGASFDCHADEHDPRCHPDTRIDLLHQIDNWAGDLDSECIFWLNGMAGTGKSTISRTVAYNFADKGELGASFFYKRGEGDRGHATLFFTTIAAQLVHKLPSLALHVRNAIEADPAISGKTLKEQFEKLILRPLDKVHSDPQDFLKIVIVVDALDECEREEDVRVIIYLLSQVKYLKSIRLKLFVTSRPELPIRLGFEDISGRYEGLVLHQIPKPIIEHDISVFLEYELARIRDDYNKSVIQDRQLPPGWPGETNIQHLVKMAIPLFIFAATVCRFIKDRRCGQPEEQLTKVLKYLTKSQESKLDATYLPVLNQLLVGLTASERRDIVREFGEIIGSIVILASPLSTASLAQLLDISKPKVDSQLDLLHSVLSIPSNPDIPVRLFHLSFRDFLLDTEKRKTNPFWIDEKQTHRNLADRCIRVMSTLERDVCGLERDVRGVRAPGVLTNDIDNSRVEQYLSPEVQYACLYWVQHLHQGDAQLHDNSQVYKFLKERLLYWFEALGWMCKISEGILAIALLESMIAADESPHLFAFVHDAKRFALYNRLAIEQAPFQIYYSALIFAPEMSMVRRQFKDQMPQRVQRLSKLQNHWGAALQTLEGHSGVVSTVAFSPDGKQLASASDDGTVRLWDPATGAALQTLEGHSGWVSAVAFSPDGKQLASASGDSTVRLWDPATGAALQTLKAHSGWVSAVAFSPDGRQLASTSGDVVARLWDLATGAALQRLMGHSYTVKDVTFSPDGKQLASASDDCTVRLWDPATGAALQKLEGHSGWVSAVAFSPDGKQLASASGDHTVRLWDPATGAALYTLEGHSGKVSAMAFSPDSKQLASASDDHTVRLWDPATGAALQTLEGHSGWVSAVAFSPDGKQLASASDDRAVRLWDPATGAALQKLEGHSGWVSAVAFSPD</sequence>
<keyword evidence="7" id="KW-1185">Reference proteome</keyword>
<dbReference type="SUPFAM" id="SSF52540">
    <property type="entry name" value="P-loop containing nucleoside triphosphate hydrolases"/>
    <property type="match status" value="1"/>
</dbReference>
<dbReference type="EMBL" id="JAGHQL010000101">
    <property type="protein sequence ID" value="KAH0538628.1"/>
    <property type="molecule type" value="Genomic_DNA"/>
</dbReference>
<evidence type="ECO:0000256" key="1">
    <source>
        <dbReference type="ARBA" id="ARBA00022574"/>
    </source>
</evidence>
<dbReference type="PANTHER" id="PTHR19848">
    <property type="entry name" value="WD40 REPEAT PROTEIN"/>
    <property type="match status" value="1"/>
</dbReference>
<evidence type="ECO:0000256" key="2">
    <source>
        <dbReference type="ARBA" id="ARBA00022737"/>
    </source>
</evidence>